<feature type="transmembrane region" description="Helical" evidence="13">
    <location>
        <begin position="44"/>
        <end position="65"/>
    </location>
</feature>
<evidence type="ECO:0000256" key="13">
    <source>
        <dbReference type="SAM" id="Phobius"/>
    </source>
</evidence>
<comment type="subcellular location">
    <subcellularLocation>
        <location evidence="2">Cell membrane</location>
    </subcellularLocation>
</comment>
<evidence type="ECO:0000313" key="16">
    <source>
        <dbReference type="Proteomes" id="UP000257479"/>
    </source>
</evidence>
<dbReference type="EMBL" id="DMNG01000253">
    <property type="protein sequence ID" value="HAN25737.1"/>
    <property type="molecule type" value="Genomic_DNA"/>
</dbReference>
<evidence type="ECO:0000256" key="10">
    <source>
        <dbReference type="ARBA" id="ARBA00023012"/>
    </source>
</evidence>
<feature type="region of interest" description="Disordered" evidence="12">
    <location>
        <begin position="520"/>
        <end position="544"/>
    </location>
</feature>
<evidence type="ECO:0000256" key="6">
    <source>
        <dbReference type="ARBA" id="ARBA00022679"/>
    </source>
</evidence>
<evidence type="ECO:0000259" key="14">
    <source>
        <dbReference type="PROSITE" id="PS50109"/>
    </source>
</evidence>
<dbReference type="SUPFAM" id="SSF47384">
    <property type="entry name" value="Homodimeric domain of signal transducing histidine kinase"/>
    <property type="match status" value="1"/>
</dbReference>
<dbReference type="GO" id="GO:0005886">
    <property type="term" value="C:plasma membrane"/>
    <property type="evidence" value="ECO:0007669"/>
    <property type="project" value="UniProtKB-SubCell"/>
</dbReference>
<keyword evidence="6" id="KW-0808">Transferase</keyword>
<feature type="transmembrane region" description="Helical" evidence="13">
    <location>
        <begin position="20"/>
        <end position="37"/>
    </location>
</feature>
<dbReference type="Pfam" id="PF08448">
    <property type="entry name" value="PAS_4"/>
    <property type="match status" value="1"/>
</dbReference>
<dbReference type="InterPro" id="IPR000014">
    <property type="entry name" value="PAS"/>
</dbReference>
<keyword evidence="5" id="KW-0597">Phosphoprotein</keyword>
<feature type="transmembrane region" description="Helical" evidence="13">
    <location>
        <begin position="139"/>
        <end position="158"/>
    </location>
</feature>
<dbReference type="PANTHER" id="PTHR43711:SF1">
    <property type="entry name" value="HISTIDINE KINASE 1"/>
    <property type="match status" value="1"/>
</dbReference>
<name>A0A3C1KGD3_9MICO</name>
<dbReference type="AlphaFoldDB" id="A0A3C1KGD3"/>
<evidence type="ECO:0000256" key="2">
    <source>
        <dbReference type="ARBA" id="ARBA00004236"/>
    </source>
</evidence>
<accession>A0A3C1KGD3</accession>
<dbReference type="Pfam" id="PF00512">
    <property type="entry name" value="HisKA"/>
    <property type="match status" value="1"/>
</dbReference>
<dbReference type="EC" id="2.7.13.3" evidence="3"/>
<reference evidence="15 16" key="1">
    <citation type="journal article" date="2018" name="Nat. Biotechnol.">
        <title>A standardized bacterial taxonomy based on genome phylogeny substantially revises the tree of life.</title>
        <authorList>
            <person name="Parks D.H."/>
            <person name="Chuvochina M."/>
            <person name="Waite D.W."/>
            <person name="Rinke C."/>
            <person name="Skarshewski A."/>
            <person name="Chaumeil P.A."/>
            <person name="Hugenholtz P."/>
        </authorList>
    </citation>
    <scope>NUCLEOTIDE SEQUENCE [LARGE SCALE GENOMIC DNA]</scope>
    <source>
        <strain evidence="15">UBA9152</strain>
    </source>
</reference>
<dbReference type="Gene3D" id="3.30.450.20">
    <property type="entry name" value="PAS domain"/>
    <property type="match status" value="1"/>
</dbReference>
<dbReference type="InterPro" id="IPR036890">
    <property type="entry name" value="HATPase_C_sf"/>
</dbReference>
<keyword evidence="10" id="KW-0902">Two-component regulatory system</keyword>
<evidence type="ECO:0000256" key="12">
    <source>
        <dbReference type="SAM" id="MobiDB-lite"/>
    </source>
</evidence>
<dbReference type="CDD" id="cd00082">
    <property type="entry name" value="HisKA"/>
    <property type="match status" value="1"/>
</dbReference>
<keyword evidence="13" id="KW-0812">Transmembrane</keyword>
<evidence type="ECO:0000256" key="3">
    <source>
        <dbReference type="ARBA" id="ARBA00012438"/>
    </source>
</evidence>
<dbReference type="SMART" id="SM00388">
    <property type="entry name" value="HisKA"/>
    <property type="match status" value="1"/>
</dbReference>
<dbReference type="InterPro" id="IPR050736">
    <property type="entry name" value="Sensor_HK_Regulatory"/>
</dbReference>
<dbReference type="PRINTS" id="PR00344">
    <property type="entry name" value="BCTRLSENSOR"/>
</dbReference>
<keyword evidence="7" id="KW-0547">Nucleotide-binding</keyword>
<gene>
    <name evidence="15" type="ORF">DCP95_14395</name>
</gene>
<evidence type="ECO:0000256" key="9">
    <source>
        <dbReference type="ARBA" id="ARBA00022840"/>
    </source>
</evidence>
<protein>
    <recommendedName>
        <fullName evidence="3">histidine kinase</fullName>
        <ecNumber evidence="3">2.7.13.3</ecNumber>
    </recommendedName>
</protein>
<dbReference type="Gene3D" id="1.10.287.130">
    <property type="match status" value="1"/>
</dbReference>
<keyword evidence="11 13" id="KW-0472">Membrane</keyword>
<dbReference type="GO" id="GO:0005524">
    <property type="term" value="F:ATP binding"/>
    <property type="evidence" value="ECO:0007669"/>
    <property type="project" value="UniProtKB-KW"/>
</dbReference>
<dbReference type="Gene3D" id="3.30.565.10">
    <property type="entry name" value="Histidine kinase-like ATPase, C-terminal domain"/>
    <property type="match status" value="1"/>
</dbReference>
<dbReference type="CDD" id="cd00130">
    <property type="entry name" value="PAS"/>
    <property type="match status" value="1"/>
</dbReference>
<dbReference type="InterPro" id="IPR003661">
    <property type="entry name" value="HisK_dim/P_dom"/>
</dbReference>
<comment type="catalytic activity">
    <reaction evidence="1">
        <text>ATP + protein L-histidine = ADP + protein N-phospho-L-histidine.</text>
        <dbReference type="EC" id="2.7.13.3"/>
    </reaction>
</comment>
<evidence type="ECO:0000256" key="1">
    <source>
        <dbReference type="ARBA" id="ARBA00000085"/>
    </source>
</evidence>
<dbReference type="InterPro" id="IPR003594">
    <property type="entry name" value="HATPase_dom"/>
</dbReference>
<proteinExistence type="predicted"/>
<dbReference type="PROSITE" id="PS50109">
    <property type="entry name" value="HIS_KIN"/>
    <property type="match status" value="1"/>
</dbReference>
<feature type="transmembrane region" description="Helical" evidence="13">
    <location>
        <begin position="100"/>
        <end position="133"/>
    </location>
</feature>
<sequence length="544" mass="58095">MAATEDRDADLRGRVAMLNQLLLCVILVVIVLAVAITDRAADHSLLLVATVIVLAGGAATLVVPWARIARAWVYVIPLADIVAIGLARSEQHLLGIELLWAFPVMWMATLGLTAFLTAAALVLVEFGAIIALAGASGSAVSYLLPAAVIVAIGVTSYVSSRRYRAQRVLLDKQTALLSGALSRAQGHEELMTDVLDAVDFGVIRITADGEVSVFNEALGRIQRSIPGFGRLDRPIGDAYAADGVTRIEEPDRPLRRALRGELFENEVIWFGPPDQPRTALSMTARQLRSGDGAPAGCVIVARDVTAELTALRARDRLVSSISHELRTPLTSVLGYIDLAIDHLDRPDDAARDLDVAAKNGERLLEIIADILAASSTSRGSIDLTISPKQIDVAELVQQAAEAWRARAAYTSISIDATDVLPASAWADAARIRQVVDNLVSNAVKYNVDGGSIAVRTSSDGTSTFIDVQDSGVGISAEDQRRLFEQYFRARRDVEGSGLGLSISRDIVRAHGGDITVRSAPGTGSTFTVRLPAQPRGQGDRELHA</sequence>
<dbReference type="Proteomes" id="UP000257479">
    <property type="component" value="Unassembled WGS sequence"/>
</dbReference>
<dbReference type="FunFam" id="3.30.565.10:FF:000023">
    <property type="entry name" value="PAS domain-containing sensor histidine kinase"/>
    <property type="match status" value="1"/>
</dbReference>
<evidence type="ECO:0000256" key="11">
    <source>
        <dbReference type="ARBA" id="ARBA00023136"/>
    </source>
</evidence>
<dbReference type="InterPro" id="IPR036097">
    <property type="entry name" value="HisK_dim/P_sf"/>
</dbReference>
<dbReference type="SUPFAM" id="SSF55785">
    <property type="entry name" value="PYP-like sensor domain (PAS domain)"/>
    <property type="match status" value="1"/>
</dbReference>
<keyword evidence="4" id="KW-1003">Cell membrane</keyword>
<keyword evidence="13" id="KW-1133">Transmembrane helix</keyword>
<dbReference type="PANTHER" id="PTHR43711">
    <property type="entry name" value="TWO-COMPONENT HISTIDINE KINASE"/>
    <property type="match status" value="1"/>
</dbReference>
<organism evidence="15 16">
    <name type="scientific">Microbacterium ginsengisoli</name>
    <dbReference type="NCBI Taxonomy" id="400772"/>
    <lineage>
        <taxon>Bacteria</taxon>
        <taxon>Bacillati</taxon>
        <taxon>Actinomycetota</taxon>
        <taxon>Actinomycetes</taxon>
        <taxon>Micrococcales</taxon>
        <taxon>Microbacteriaceae</taxon>
        <taxon>Microbacterium</taxon>
    </lineage>
</organism>
<dbReference type="SMART" id="SM00387">
    <property type="entry name" value="HATPase_c"/>
    <property type="match status" value="1"/>
</dbReference>
<evidence type="ECO:0000256" key="7">
    <source>
        <dbReference type="ARBA" id="ARBA00022741"/>
    </source>
</evidence>
<evidence type="ECO:0000256" key="5">
    <source>
        <dbReference type="ARBA" id="ARBA00022553"/>
    </source>
</evidence>
<evidence type="ECO:0000256" key="8">
    <source>
        <dbReference type="ARBA" id="ARBA00022777"/>
    </source>
</evidence>
<dbReference type="InterPro" id="IPR013656">
    <property type="entry name" value="PAS_4"/>
</dbReference>
<feature type="domain" description="Histidine kinase" evidence="14">
    <location>
        <begin position="320"/>
        <end position="534"/>
    </location>
</feature>
<evidence type="ECO:0000313" key="15">
    <source>
        <dbReference type="EMBL" id="HAN25737.1"/>
    </source>
</evidence>
<dbReference type="Pfam" id="PF02518">
    <property type="entry name" value="HATPase_c"/>
    <property type="match status" value="1"/>
</dbReference>
<keyword evidence="9" id="KW-0067">ATP-binding</keyword>
<dbReference type="CDD" id="cd00075">
    <property type="entry name" value="HATPase"/>
    <property type="match status" value="1"/>
</dbReference>
<dbReference type="GO" id="GO:0000155">
    <property type="term" value="F:phosphorelay sensor kinase activity"/>
    <property type="evidence" value="ECO:0007669"/>
    <property type="project" value="InterPro"/>
</dbReference>
<dbReference type="InterPro" id="IPR035965">
    <property type="entry name" value="PAS-like_dom_sf"/>
</dbReference>
<keyword evidence="8 15" id="KW-0418">Kinase</keyword>
<comment type="caution">
    <text evidence="15">The sequence shown here is derived from an EMBL/GenBank/DDBJ whole genome shotgun (WGS) entry which is preliminary data.</text>
</comment>
<evidence type="ECO:0000256" key="4">
    <source>
        <dbReference type="ARBA" id="ARBA00022475"/>
    </source>
</evidence>
<dbReference type="InterPro" id="IPR004358">
    <property type="entry name" value="Sig_transdc_His_kin-like_C"/>
</dbReference>
<dbReference type="SUPFAM" id="SSF55874">
    <property type="entry name" value="ATPase domain of HSP90 chaperone/DNA topoisomerase II/histidine kinase"/>
    <property type="match status" value="1"/>
</dbReference>
<dbReference type="InterPro" id="IPR005467">
    <property type="entry name" value="His_kinase_dom"/>
</dbReference>